<dbReference type="Proteomes" id="UP000716291">
    <property type="component" value="Unassembled WGS sequence"/>
</dbReference>
<name>A0A9P6WTE6_RHIOR</name>
<gene>
    <name evidence="1" type="ORF">G6F64_014768</name>
</gene>
<dbReference type="EMBL" id="JAANQT010009571">
    <property type="protein sequence ID" value="KAG1276841.1"/>
    <property type="molecule type" value="Genomic_DNA"/>
</dbReference>
<comment type="caution">
    <text evidence="1">The sequence shown here is derived from an EMBL/GenBank/DDBJ whole genome shotgun (WGS) entry which is preliminary data.</text>
</comment>
<keyword evidence="2" id="KW-1185">Reference proteome</keyword>
<evidence type="ECO:0000313" key="1">
    <source>
        <dbReference type="EMBL" id="KAG1276841.1"/>
    </source>
</evidence>
<dbReference type="AlphaFoldDB" id="A0A9P6WTE6"/>
<sequence>MVDDDVQHHFQACAVQSPGQPCEVQVLAGEVLIKFVEVDAPVAVVAGLATVGQRAGAADRLAAGEGFIGVVDDRRDPHCAEAKIADVLRIVEHAAEITAEIADVRCVPPWSR</sequence>
<evidence type="ECO:0000313" key="2">
    <source>
        <dbReference type="Proteomes" id="UP000716291"/>
    </source>
</evidence>
<proteinExistence type="predicted"/>
<reference evidence="1" key="1">
    <citation type="journal article" date="2020" name="Microb. Genom.">
        <title>Genetic diversity of clinical and environmental Mucorales isolates obtained from an investigation of mucormycosis cases among solid organ transplant recipients.</title>
        <authorList>
            <person name="Nguyen M.H."/>
            <person name="Kaul D."/>
            <person name="Muto C."/>
            <person name="Cheng S.J."/>
            <person name="Richter R.A."/>
            <person name="Bruno V.M."/>
            <person name="Liu G."/>
            <person name="Beyhan S."/>
            <person name="Sundermann A.J."/>
            <person name="Mounaud S."/>
            <person name="Pasculle A.W."/>
            <person name="Nierman W.C."/>
            <person name="Driscoll E."/>
            <person name="Cumbie R."/>
            <person name="Clancy C.J."/>
            <person name="Dupont C.L."/>
        </authorList>
    </citation>
    <scope>NUCLEOTIDE SEQUENCE</scope>
    <source>
        <strain evidence="1">GL11</strain>
    </source>
</reference>
<organism evidence="1 2">
    <name type="scientific">Rhizopus oryzae</name>
    <name type="common">Mucormycosis agent</name>
    <name type="synonym">Rhizopus arrhizus var. delemar</name>
    <dbReference type="NCBI Taxonomy" id="64495"/>
    <lineage>
        <taxon>Eukaryota</taxon>
        <taxon>Fungi</taxon>
        <taxon>Fungi incertae sedis</taxon>
        <taxon>Mucoromycota</taxon>
        <taxon>Mucoromycotina</taxon>
        <taxon>Mucoromycetes</taxon>
        <taxon>Mucorales</taxon>
        <taxon>Mucorineae</taxon>
        <taxon>Rhizopodaceae</taxon>
        <taxon>Rhizopus</taxon>
    </lineage>
</organism>
<accession>A0A9P6WTE6</accession>
<protein>
    <submittedName>
        <fullName evidence="1">Uncharacterized protein</fullName>
    </submittedName>
</protein>